<dbReference type="InterPro" id="IPR000086">
    <property type="entry name" value="NUDIX_hydrolase_dom"/>
</dbReference>
<keyword evidence="6" id="KW-0464">Manganese</keyword>
<dbReference type="PANTHER" id="PTHR12992">
    <property type="entry name" value="NUDIX HYDROLASE"/>
    <property type="match status" value="1"/>
</dbReference>
<keyword evidence="4" id="KW-0378">Hydrolase</keyword>
<dbReference type="RefSeq" id="WP_136864514.1">
    <property type="nucleotide sequence ID" value="NZ_SWCJ01000015.1"/>
</dbReference>
<reference evidence="8 9" key="1">
    <citation type="submission" date="2019-04" db="EMBL/GenBank/DDBJ databases">
        <authorList>
            <person name="Hwang J.C."/>
        </authorList>
    </citation>
    <scope>NUCLEOTIDE SEQUENCE [LARGE SCALE GENOMIC DNA]</scope>
    <source>
        <strain evidence="8 9">IMCC35002</strain>
    </source>
</reference>
<gene>
    <name evidence="8" type="ORF">FCL42_16410</name>
</gene>
<evidence type="ECO:0000259" key="7">
    <source>
        <dbReference type="PROSITE" id="PS51462"/>
    </source>
</evidence>
<evidence type="ECO:0000256" key="6">
    <source>
        <dbReference type="ARBA" id="ARBA00023211"/>
    </source>
</evidence>
<sequence>MRRQQFLSQFSLATMGKSEDPLARHPQANLFQPASVLLAMEERGDGLNLLLTRRSPHLRHHANQISFPGGKQDDTDLNLWHTATREAWEEVGLPPEHLHRIGQLPDFHTISRFRMQPQLAFIEQPFAPKLSLDEVSECFYVPLGHLLDPNNRESMVVSRRGGEHRVYFMFYQNYKIWGATAAVIEQLVRHLGYPAAK</sequence>
<evidence type="ECO:0000256" key="3">
    <source>
        <dbReference type="ARBA" id="ARBA00022723"/>
    </source>
</evidence>
<evidence type="ECO:0000256" key="5">
    <source>
        <dbReference type="ARBA" id="ARBA00022842"/>
    </source>
</evidence>
<evidence type="ECO:0000256" key="1">
    <source>
        <dbReference type="ARBA" id="ARBA00001936"/>
    </source>
</evidence>
<dbReference type="GO" id="GO:0010945">
    <property type="term" value="F:coenzyme A diphosphatase activity"/>
    <property type="evidence" value="ECO:0007669"/>
    <property type="project" value="InterPro"/>
</dbReference>
<keyword evidence="5" id="KW-0460">Magnesium</keyword>
<dbReference type="EMBL" id="SWCJ01000015">
    <property type="protein sequence ID" value="TKB52000.1"/>
    <property type="molecule type" value="Genomic_DNA"/>
</dbReference>
<dbReference type="PROSITE" id="PS51462">
    <property type="entry name" value="NUDIX"/>
    <property type="match status" value="1"/>
</dbReference>
<keyword evidence="3" id="KW-0479">Metal-binding</keyword>
<comment type="caution">
    <text evidence="8">The sequence shown here is derived from an EMBL/GenBank/DDBJ whole genome shotgun (WGS) entry which is preliminary data.</text>
</comment>
<dbReference type="SUPFAM" id="SSF55811">
    <property type="entry name" value="Nudix"/>
    <property type="match status" value="1"/>
</dbReference>
<name>A0A4U1BK67_9GAMM</name>
<dbReference type="PANTHER" id="PTHR12992:SF11">
    <property type="entry name" value="MITOCHONDRIAL COENZYME A DIPHOSPHATASE NUDT8"/>
    <property type="match status" value="1"/>
</dbReference>
<dbReference type="Gene3D" id="3.90.79.10">
    <property type="entry name" value="Nucleoside Triphosphate Pyrophosphohydrolase"/>
    <property type="match status" value="1"/>
</dbReference>
<dbReference type="InterPro" id="IPR015797">
    <property type="entry name" value="NUDIX_hydrolase-like_dom_sf"/>
</dbReference>
<comment type="cofactor">
    <cofactor evidence="2">
        <name>Mg(2+)</name>
        <dbReference type="ChEBI" id="CHEBI:18420"/>
    </cofactor>
</comment>
<dbReference type="OrthoDB" id="9802805at2"/>
<evidence type="ECO:0000256" key="4">
    <source>
        <dbReference type="ARBA" id="ARBA00022801"/>
    </source>
</evidence>
<protein>
    <submittedName>
        <fullName evidence="8">CoA pyrophosphatase</fullName>
    </submittedName>
</protein>
<dbReference type="Proteomes" id="UP000305675">
    <property type="component" value="Unassembled WGS sequence"/>
</dbReference>
<evidence type="ECO:0000256" key="2">
    <source>
        <dbReference type="ARBA" id="ARBA00001946"/>
    </source>
</evidence>
<evidence type="ECO:0000313" key="8">
    <source>
        <dbReference type="EMBL" id="TKB52000.1"/>
    </source>
</evidence>
<dbReference type="CDD" id="cd03426">
    <property type="entry name" value="NUDIX_CoAse_Nudt7"/>
    <property type="match status" value="1"/>
</dbReference>
<comment type="cofactor">
    <cofactor evidence="1">
        <name>Mn(2+)</name>
        <dbReference type="ChEBI" id="CHEBI:29035"/>
    </cofactor>
</comment>
<dbReference type="NCBIfam" id="NF007980">
    <property type="entry name" value="PRK10707.1"/>
    <property type="match status" value="1"/>
</dbReference>
<proteinExistence type="predicted"/>
<dbReference type="Pfam" id="PF00293">
    <property type="entry name" value="NUDIX"/>
    <property type="match status" value="1"/>
</dbReference>
<dbReference type="GO" id="GO:0046872">
    <property type="term" value="F:metal ion binding"/>
    <property type="evidence" value="ECO:0007669"/>
    <property type="project" value="UniProtKB-KW"/>
</dbReference>
<feature type="domain" description="Nudix hydrolase" evidence="7">
    <location>
        <begin position="29"/>
        <end position="163"/>
    </location>
</feature>
<organism evidence="8 9">
    <name type="scientific">Ferrimonas aestuarii</name>
    <dbReference type="NCBI Taxonomy" id="2569539"/>
    <lineage>
        <taxon>Bacteria</taxon>
        <taxon>Pseudomonadati</taxon>
        <taxon>Pseudomonadota</taxon>
        <taxon>Gammaproteobacteria</taxon>
        <taxon>Alteromonadales</taxon>
        <taxon>Ferrimonadaceae</taxon>
        <taxon>Ferrimonas</taxon>
    </lineage>
</organism>
<accession>A0A4U1BK67</accession>
<evidence type="ECO:0000313" key="9">
    <source>
        <dbReference type="Proteomes" id="UP000305675"/>
    </source>
</evidence>
<dbReference type="AlphaFoldDB" id="A0A4U1BK67"/>
<keyword evidence="9" id="KW-1185">Reference proteome</keyword>
<dbReference type="InterPro" id="IPR045121">
    <property type="entry name" value="CoAse"/>
</dbReference>